<dbReference type="GO" id="GO:0005737">
    <property type="term" value="C:cytoplasm"/>
    <property type="evidence" value="ECO:0007669"/>
    <property type="project" value="UniProtKB-SubCell"/>
</dbReference>
<protein>
    <recommendedName>
        <fullName evidence="2">Ribosomal silencing factor RsfS</fullName>
    </recommendedName>
</protein>
<evidence type="ECO:0000256" key="2">
    <source>
        <dbReference type="HAMAP-Rule" id="MF_01477"/>
    </source>
</evidence>
<proteinExistence type="inferred from homology"/>
<feature type="region of interest" description="Disordered" evidence="3">
    <location>
        <begin position="126"/>
        <end position="170"/>
    </location>
</feature>
<dbReference type="GO" id="GO:0090071">
    <property type="term" value="P:negative regulation of ribosome biogenesis"/>
    <property type="evidence" value="ECO:0007669"/>
    <property type="project" value="UniProtKB-UniRule"/>
</dbReference>
<dbReference type="InterPro" id="IPR004394">
    <property type="entry name" value="Iojap/RsfS/C7orf30"/>
</dbReference>
<dbReference type="PANTHER" id="PTHR21043">
    <property type="entry name" value="IOJAP SUPERFAMILY ORTHOLOG"/>
    <property type="match status" value="1"/>
</dbReference>
<dbReference type="NCBIfam" id="TIGR00090">
    <property type="entry name" value="rsfS_iojap_ybeB"/>
    <property type="match status" value="1"/>
</dbReference>
<dbReference type="Pfam" id="PF02410">
    <property type="entry name" value="RsfS"/>
    <property type="match status" value="1"/>
</dbReference>
<sequence>MTVPETTLSSLKVAAAAAVDKLGENVVAVDVAERLGLTDAFLIVSGASERQVNAIVDGVEEELLRQEQLKPVRREGRSDGRWVLLDYGHFVVHVQHQEDREFYALDRLWKESSLIDLGLIGGQAPAESTAQNRSGSDDAVADADGAAVEADGAATQTDSTTGERPADAQG</sequence>
<dbReference type="EMBL" id="JACHNA010000001">
    <property type="protein sequence ID" value="MBB4735114.1"/>
    <property type="molecule type" value="Genomic_DNA"/>
</dbReference>
<evidence type="ECO:0000256" key="1">
    <source>
        <dbReference type="ARBA" id="ARBA00010574"/>
    </source>
</evidence>
<comment type="subcellular location">
    <subcellularLocation>
        <location evidence="2">Cytoplasm</location>
    </subcellularLocation>
</comment>
<dbReference type="Proteomes" id="UP000540191">
    <property type="component" value="Unassembled WGS sequence"/>
</dbReference>
<organism evidence="4 5">
    <name type="scientific">Micrococcus cohnii</name>
    <dbReference type="NCBI Taxonomy" id="993416"/>
    <lineage>
        <taxon>Bacteria</taxon>
        <taxon>Bacillati</taxon>
        <taxon>Actinomycetota</taxon>
        <taxon>Actinomycetes</taxon>
        <taxon>Micrococcales</taxon>
        <taxon>Micrococcaceae</taxon>
        <taxon>Micrococcus</taxon>
    </lineage>
</organism>
<reference evidence="4 5" key="1">
    <citation type="submission" date="2020-08" db="EMBL/GenBank/DDBJ databases">
        <title>Sequencing the genomes of 1000 actinobacteria strains.</title>
        <authorList>
            <person name="Klenk H.-P."/>
        </authorList>
    </citation>
    <scope>NUCLEOTIDE SEQUENCE [LARGE SCALE GENOMIC DNA]</scope>
    <source>
        <strain evidence="4 5">DSM 23974</strain>
    </source>
</reference>
<evidence type="ECO:0000313" key="4">
    <source>
        <dbReference type="EMBL" id="MBB4735114.1"/>
    </source>
</evidence>
<keyword evidence="5" id="KW-1185">Reference proteome</keyword>
<dbReference type="HAMAP" id="MF_01477">
    <property type="entry name" value="Iojap_RsfS"/>
    <property type="match status" value="1"/>
</dbReference>
<feature type="compositionally biased region" description="Low complexity" evidence="3">
    <location>
        <begin position="142"/>
        <end position="154"/>
    </location>
</feature>
<dbReference type="GO" id="GO:0043023">
    <property type="term" value="F:ribosomal large subunit binding"/>
    <property type="evidence" value="ECO:0007669"/>
    <property type="project" value="TreeGrafter"/>
</dbReference>
<dbReference type="GO" id="GO:0042256">
    <property type="term" value="P:cytosolic ribosome assembly"/>
    <property type="evidence" value="ECO:0007669"/>
    <property type="project" value="UniProtKB-UniRule"/>
</dbReference>
<comment type="caution">
    <text evidence="4">The sequence shown here is derived from an EMBL/GenBank/DDBJ whole genome shotgun (WGS) entry which is preliminary data.</text>
</comment>
<name>A0A7W7GN01_9MICC</name>
<keyword evidence="2" id="KW-0678">Repressor</keyword>
<gene>
    <name evidence="2" type="primary">rsfS</name>
    <name evidence="4" type="ORF">HDA30_000622</name>
</gene>
<comment type="subunit">
    <text evidence="2">Interacts with ribosomal protein uL14 (rplN).</text>
</comment>
<evidence type="ECO:0000313" key="5">
    <source>
        <dbReference type="Proteomes" id="UP000540191"/>
    </source>
</evidence>
<dbReference type="InterPro" id="IPR043519">
    <property type="entry name" value="NT_sf"/>
</dbReference>
<evidence type="ECO:0000256" key="3">
    <source>
        <dbReference type="SAM" id="MobiDB-lite"/>
    </source>
</evidence>
<comment type="similarity">
    <text evidence="1 2">Belongs to the Iojap/RsfS family.</text>
</comment>
<dbReference type="PANTHER" id="PTHR21043:SF0">
    <property type="entry name" value="MITOCHONDRIAL ASSEMBLY OF RIBOSOMAL LARGE SUBUNIT PROTEIN 1"/>
    <property type="match status" value="1"/>
</dbReference>
<dbReference type="GO" id="GO:0017148">
    <property type="term" value="P:negative regulation of translation"/>
    <property type="evidence" value="ECO:0007669"/>
    <property type="project" value="UniProtKB-UniRule"/>
</dbReference>
<accession>A0A7W7GN01</accession>
<keyword evidence="2" id="KW-0810">Translation regulation</keyword>
<dbReference type="AlphaFoldDB" id="A0A7W7GN01"/>
<dbReference type="Gene3D" id="3.30.460.10">
    <property type="entry name" value="Beta Polymerase, domain 2"/>
    <property type="match status" value="1"/>
</dbReference>
<keyword evidence="2" id="KW-0963">Cytoplasm</keyword>
<comment type="function">
    <text evidence="2">Functions as a ribosomal silencing factor. Interacts with ribosomal protein uL14 (rplN), blocking formation of intersubunit bridge B8. Prevents association of the 30S and 50S ribosomal subunits and the formation of functional ribosomes, thus repressing translation.</text>
</comment>
<dbReference type="SUPFAM" id="SSF81301">
    <property type="entry name" value="Nucleotidyltransferase"/>
    <property type="match status" value="1"/>
</dbReference>